<accession>A0AAU8AXH3</accession>
<evidence type="ECO:0000313" key="2">
    <source>
        <dbReference type="EMBL" id="XCD04710.1"/>
    </source>
</evidence>
<keyword evidence="1" id="KW-1133">Transmembrane helix</keyword>
<feature type="transmembrane region" description="Helical" evidence="1">
    <location>
        <begin position="12"/>
        <end position="31"/>
    </location>
</feature>
<reference evidence="2" key="1">
    <citation type="submission" date="2024-03" db="EMBL/GenBank/DDBJ databases">
        <title>Diverse circular DNA viruses in blood, oral, and fecal samples of captive lemurs.</title>
        <authorList>
            <person name="Paietta E.N."/>
            <person name="Kraberger S."/>
            <person name="Lund M.C."/>
            <person name="Custer J.M."/>
            <person name="Vargas K.M."/>
            <person name="Ehmke E.E."/>
            <person name="Yoder A.D."/>
            <person name="Varsani A."/>
        </authorList>
    </citation>
    <scope>NUCLEOTIDE SEQUENCE</scope>
    <source>
        <strain evidence="2">Duke_24FF_1038</strain>
    </source>
</reference>
<evidence type="ECO:0000256" key="1">
    <source>
        <dbReference type="SAM" id="Phobius"/>
    </source>
</evidence>
<feature type="transmembrane region" description="Helical" evidence="1">
    <location>
        <begin position="289"/>
        <end position="307"/>
    </location>
</feature>
<sequence>MNERISNKTLGIFLSIIYIPIICFFLFLIGLSKVDAKSFDSYLLRGFDVNGTQLFRNTSGFVSYSNNDFRYAILTYNMSGVNAGSTLTFNINPISTFSVSNVNTQNISLSFTINAITTSGTSIDIRDYCSGTSVKSTDYENNSFTFNSVITCTYPTSTALSSVGLRYVIGGSTSSVKGLVINQNKGNSSYTTDPGEGELIIQNANENANRIINNQNANTDKIIDALTGGKLDDDTPVDTSGLNDYEQNEGALIDEDSLNNINNIDISIDSNTSTFFWDLFTRIINTHTLIYGLVISVLSLGVVKLILNR</sequence>
<keyword evidence="1" id="KW-0812">Transmembrane</keyword>
<name>A0AAU8AXH3_9VIRU</name>
<dbReference type="EMBL" id="PP511497">
    <property type="protein sequence ID" value="XCD04710.1"/>
    <property type="molecule type" value="Genomic_DNA"/>
</dbReference>
<organism evidence="2">
    <name type="scientific">Dulem virus 71</name>
    <dbReference type="NCBI Taxonomy" id="3145782"/>
    <lineage>
        <taxon>Viruses</taxon>
        <taxon>Monodnaviria</taxon>
        <taxon>Loebvirae</taxon>
        <taxon>Hofneiviricota</taxon>
        <taxon>Faserviricetes</taxon>
        <taxon>Tubulavirales</taxon>
        <taxon>Inoviridae</taxon>
        <taxon>Inovirus</taxon>
    </lineage>
</organism>
<protein>
    <submittedName>
        <fullName evidence="2">Uncharacterized protein</fullName>
    </submittedName>
</protein>
<proteinExistence type="predicted"/>
<keyword evidence="1" id="KW-0472">Membrane</keyword>